<dbReference type="AlphaFoldDB" id="N1PTT9"/>
<dbReference type="InterPro" id="IPR052347">
    <property type="entry name" value="Isochorismatase_Nicotinamidase"/>
</dbReference>
<evidence type="ECO:0000256" key="2">
    <source>
        <dbReference type="ARBA" id="ARBA00022642"/>
    </source>
</evidence>
<comment type="pathway">
    <text evidence="5">Cofactor biosynthesis; nicotinate biosynthesis; nicotinate from nicotinamide: step 1/1.</text>
</comment>
<dbReference type="OMA" id="DFVDSWP"/>
<organism evidence="9 10">
    <name type="scientific">Dothistroma septosporum (strain NZE10 / CBS 128990)</name>
    <name type="common">Red band needle blight fungus</name>
    <name type="synonym">Mycosphaerella pini</name>
    <dbReference type="NCBI Taxonomy" id="675120"/>
    <lineage>
        <taxon>Eukaryota</taxon>
        <taxon>Fungi</taxon>
        <taxon>Dikarya</taxon>
        <taxon>Ascomycota</taxon>
        <taxon>Pezizomycotina</taxon>
        <taxon>Dothideomycetes</taxon>
        <taxon>Dothideomycetidae</taxon>
        <taxon>Mycosphaerellales</taxon>
        <taxon>Mycosphaerellaceae</taxon>
        <taxon>Dothistroma</taxon>
    </lineage>
</organism>
<name>N1PTT9_DOTSN</name>
<keyword evidence="3" id="KW-0479">Metal-binding</keyword>
<keyword evidence="10" id="KW-1185">Reference proteome</keyword>
<dbReference type="PANTHER" id="PTHR11080">
    <property type="entry name" value="PYRAZINAMIDASE/NICOTINAMIDASE"/>
    <property type="match status" value="1"/>
</dbReference>
<keyword evidence="4" id="KW-0378">Hydrolase</keyword>
<dbReference type="OrthoDB" id="3341310at2759"/>
<dbReference type="eggNOG" id="KOG4003">
    <property type="taxonomic scope" value="Eukaryota"/>
</dbReference>
<dbReference type="EC" id="3.5.1.19" evidence="6"/>
<accession>N1PTT9</accession>
<comment type="similarity">
    <text evidence="1">Belongs to the isochorismatase family.</text>
</comment>
<dbReference type="Gene3D" id="3.40.50.850">
    <property type="entry name" value="Isochorismatase-like"/>
    <property type="match status" value="1"/>
</dbReference>
<dbReference type="CDD" id="cd01011">
    <property type="entry name" value="nicotinamidase"/>
    <property type="match status" value="1"/>
</dbReference>
<dbReference type="InterPro" id="IPR036380">
    <property type="entry name" value="Isochorismatase-like_sf"/>
</dbReference>
<evidence type="ECO:0000256" key="6">
    <source>
        <dbReference type="ARBA" id="ARBA00039017"/>
    </source>
</evidence>
<reference evidence="9 10" key="2">
    <citation type="journal article" date="2012" name="PLoS Pathog.">
        <title>Diverse lifestyles and strategies of plant pathogenesis encoded in the genomes of eighteen Dothideomycetes fungi.</title>
        <authorList>
            <person name="Ohm R.A."/>
            <person name="Feau N."/>
            <person name="Henrissat B."/>
            <person name="Schoch C.L."/>
            <person name="Horwitz B.A."/>
            <person name="Barry K.W."/>
            <person name="Condon B.J."/>
            <person name="Copeland A.C."/>
            <person name="Dhillon B."/>
            <person name="Glaser F."/>
            <person name="Hesse C.N."/>
            <person name="Kosti I."/>
            <person name="LaButti K."/>
            <person name="Lindquist E.A."/>
            <person name="Lucas S."/>
            <person name="Salamov A.A."/>
            <person name="Bradshaw R.E."/>
            <person name="Ciuffetti L."/>
            <person name="Hamelin R.C."/>
            <person name="Kema G.H.J."/>
            <person name="Lawrence C."/>
            <person name="Scott J.A."/>
            <person name="Spatafora J.W."/>
            <person name="Turgeon B.G."/>
            <person name="de Wit P.J.G.M."/>
            <person name="Zhong S."/>
            <person name="Goodwin S.B."/>
            <person name="Grigoriev I.V."/>
        </authorList>
    </citation>
    <scope>NUCLEOTIDE SEQUENCE [LARGE SCALE GENOMIC DNA]</scope>
    <source>
        <strain evidence="10">NZE10 / CBS 128990</strain>
    </source>
</reference>
<dbReference type="GO" id="GO:0008936">
    <property type="term" value="F:nicotinamidase activity"/>
    <property type="evidence" value="ECO:0007669"/>
    <property type="project" value="UniProtKB-EC"/>
</dbReference>
<gene>
    <name evidence="9" type="ORF">DOTSEDRAFT_70731</name>
</gene>
<dbReference type="PANTHER" id="PTHR11080:SF2">
    <property type="entry name" value="LD05707P"/>
    <property type="match status" value="1"/>
</dbReference>
<evidence type="ECO:0000256" key="1">
    <source>
        <dbReference type="ARBA" id="ARBA00006336"/>
    </source>
</evidence>
<evidence type="ECO:0000256" key="7">
    <source>
        <dbReference type="ARBA" id="ARBA00043224"/>
    </source>
</evidence>
<dbReference type="GO" id="GO:0019363">
    <property type="term" value="P:pyridine nucleotide biosynthetic process"/>
    <property type="evidence" value="ECO:0007669"/>
    <property type="project" value="UniProtKB-KW"/>
</dbReference>
<dbReference type="EMBL" id="KB446537">
    <property type="protein sequence ID" value="EME46866.1"/>
    <property type="molecule type" value="Genomic_DNA"/>
</dbReference>
<dbReference type="GO" id="GO:0046872">
    <property type="term" value="F:metal ion binding"/>
    <property type="evidence" value="ECO:0007669"/>
    <property type="project" value="UniProtKB-KW"/>
</dbReference>
<protein>
    <recommendedName>
        <fullName evidence="6">nicotinamidase</fullName>
        <ecNumber evidence="6">3.5.1.19</ecNumber>
    </recommendedName>
    <alternativeName>
        <fullName evidence="7">Nicotinamide deamidase</fullName>
    </alternativeName>
</protein>
<evidence type="ECO:0000313" key="9">
    <source>
        <dbReference type="EMBL" id="EME46866.1"/>
    </source>
</evidence>
<evidence type="ECO:0000256" key="4">
    <source>
        <dbReference type="ARBA" id="ARBA00022801"/>
    </source>
</evidence>
<dbReference type="HOGENOM" id="CLU_068979_13_0_1"/>
<dbReference type="Pfam" id="PF00857">
    <property type="entry name" value="Isochorismatase"/>
    <property type="match status" value="1"/>
</dbReference>
<sequence length="233" mass="25473">MASNTNREKKTALLIIDMQEDFCFPNGSLAVKDGREVASVINDLLDYSGFALKVGTKDYHTEDHISFARHHPGAEPFTSQHTIKNPENESETQTTFLWPDHCVVGSKGVELIPEVQWKKVDSVVDKGVDPRVEAYSAFGPPFRKPMLSMSNLDELLKKAGVSDVFVVGLAYDFCVKATAIDAAEFGYKTFVVEQGTKAVFQSEAALTATRKDLEQAGVVVVGLDSAEVKAIKA</sequence>
<dbReference type="STRING" id="675120.N1PTT9"/>
<dbReference type="SUPFAM" id="SSF52499">
    <property type="entry name" value="Isochorismatase-like hydrolases"/>
    <property type="match status" value="1"/>
</dbReference>
<dbReference type="InterPro" id="IPR000868">
    <property type="entry name" value="Isochorismatase-like_dom"/>
</dbReference>
<dbReference type="Proteomes" id="UP000016933">
    <property type="component" value="Unassembled WGS sequence"/>
</dbReference>
<evidence type="ECO:0000313" key="10">
    <source>
        <dbReference type="Proteomes" id="UP000016933"/>
    </source>
</evidence>
<reference evidence="10" key="1">
    <citation type="journal article" date="2012" name="PLoS Genet.">
        <title>The genomes of the fungal plant pathogens Cladosporium fulvum and Dothistroma septosporum reveal adaptation to different hosts and lifestyles but also signatures of common ancestry.</title>
        <authorList>
            <person name="de Wit P.J.G.M."/>
            <person name="van der Burgt A."/>
            <person name="Oekmen B."/>
            <person name="Stergiopoulos I."/>
            <person name="Abd-Elsalam K.A."/>
            <person name="Aerts A.L."/>
            <person name="Bahkali A.H."/>
            <person name="Beenen H.G."/>
            <person name="Chettri P."/>
            <person name="Cox M.P."/>
            <person name="Datema E."/>
            <person name="de Vries R.P."/>
            <person name="Dhillon B."/>
            <person name="Ganley A.R."/>
            <person name="Griffiths S.A."/>
            <person name="Guo Y."/>
            <person name="Hamelin R.C."/>
            <person name="Henrissat B."/>
            <person name="Kabir M.S."/>
            <person name="Jashni M.K."/>
            <person name="Kema G."/>
            <person name="Klaubauf S."/>
            <person name="Lapidus A."/>
            <person name="Levasseur A."/>
            <person name="Lindquist E."/>
            <person name="Mehrabi R."/>
            <person name="Ohm R.A."/>
            <person name="Owen T.J."/>
            <person name="Salamov A."/>
            <person name="Schwelm A."/>
            <person name="Schijlen E."/>
            <person name="Sun H."/>
            <person name="van den Burg H.A."/>
            <person name="van Ham R.C.H.J."/>
            <person name="Zhang S."/>
            <person name="Goodwin S.B."/>
            <person name="Grigoriev I.V."/>
            <person name="Collemare J."/>
            <person name="Bradshaw R.E."/>
        </authorList>
    </citation>
    <scope>NUCLEOTIDE SEQUENCE [LARGE SCALE GENOMIC DNA]</scope>
    <source>
        <strain evidence="10">NZE10 / CBS 128990</strain>
    </source>
</reference>
<proteinExistence type="inferred from homology"/>
<evidence type="ECO:0000256" key="3">
    <source>
        <dbReference type="ARBA" id="ARBA00022723"/>
    </source>
</evidence>
<keyword evidence="2" id="KW-0662">Pyridine nucleotide biosynthesis</keyword>
<evidence type="ECO:0000259" key="8">
    <source>
        <dbReference type="Pfam" id="PF00857"/>
    </source>
</evidence>
<feature type="domain" description="Isochorismatase-like" evidence="8">
    <location>
        <begin position="11"/>
        <end position="220"/>
    </location>
</feature>
<evidence type="ECO:0000256" key="5">
    <source>
        <dbReference type="ARBA" id="ARBA00037900"/>
    </source>
</evidence>